<dbReference type="Gene3D" id="3.90.1300.10">
    <property type="entry name" value="Amidase signature (AS) domain"/>
    <property type="match status" value="2"/>
</dbReference>
<dbReference type="OrthoDB" id="6428749at2759"/>
<dbReference type="Proteomes" id="UP000886523">
    <property type="component" value="Unassembled WGS sequence"/>
</dbReference>
<dbReference type="AlphaFoldDB" id="A0A9P6AVK7"/>
<protein>
    <recommendedName>
        <fullName evidence="4">Amidase domain-containing protein</fullName>
    </recommendedName>
</protein>
<dbReference type="SUPFAM" id="SSF75304">
    <property type="entry name" value="Amidase signature (AS) enzymes"/>
    <property type="match status" value="1"/>
</dbReference>
<proteinExistence type="inferred from homology"/>
<comment type="caution">
    <text evidence="2">The sequence shown here is derived from an EMBL/GenBank/DDBJ whole genome shotgun (WGS) entry which is preliminary data.</text>
</comment>
<comment type="similarity">
    <text evidence="1">Belongs to the amidase family.</text>
</comment>
<name>A0A9P6AVK7_9AGAM</name>
<reference evidence="2" key="1">
    <citation type="journal article" date="2020" name="Nat. Commun.">
        <title>Large-scale genome sequencing of mycorrhizal fungi provides insights into the early evolution of symbiotic traits.</title>
        <authorList>
            <person name="Miyauchi S."/>
            <person name="Kiss E."/>
            <person name="Kuo A."/>
            <person name="Drula E."/>
            <person name="Kohler A."/>
            <person name="Sanchez-Garcia M."/>
            <person name="Morin E."/>
            <person name="Andreopoulos B."/>
            <person name="Barry K.W."/>
            <person name="Bonito G."/>
            <person name="Buee M."/>
            <person name="Carver A."/>
            <person name="Chen C."/>
            <person name="Cichocki N."/>
            <person name="Clum A."/>
            <person name="Culley D."/>
            <person name="Crous P.W."/>
            <person name="Fauchery L."/>
            <person name="Girlanda M."/>
            <person name="Hayes R.D."/>
            <person name="Keri Z."/>
            <person name="LaButti K."/>
            <person name="Lipzen A."/>
            <person name="Lombard V."/>
            <person name="Magnuson J."/>
            <person name="Maillard F."/>
            <person name="Murat C."/>
            <person name="Nolan M."/>
            <person name="Ohm R.A."/>
            <person name="Pangilinan J."/>
            <person name="Pereira M.F."/>
            <person name="Perotto S."/>
            <person name="Peter M."/>
            <person name="Pfister S."/>
            <person name="Riley R."/>
            <person name="Sitrit Y."/>
            <person name="Stielow J.B."/>
            <person name="Szollosi G."/>
            <person name="Zifcakova L."/>
            <person name="Stursova M."/>
            <person name="Spatafora J.W."/>
            <person name="Tedersoo L."/>
            <person name="Vaario L.M."/>
            <person name="Yamada A."/>
            <person name="Yan M."/>
            <person name="Wang P."/>
            <person name="Xu J."/>
            <person name="Bruns T."/>
            <person name="Baldrian P."/>
            <person name="Vilgalys R."/>
            <person name="Dunand C."/>
            <person name="Henrissat B."/>
            <person name="Grigoriev I.V."/>
            <person name="Hibbett D."/>
            <person name="Nagy L.G."/>
            <person name="Martin F.M."/>
        </authorList>
    </citation>
    <scope>NUCLEOTIDE SEQUENCE</scope>
    <source>
        <strain evidence="2">UP504</strain>
    </source>
</reference>
<evidence type="ECO:0000313" key="3">
    <source>
        <dbReference type="Proteomes" id="UP000886523"/>
    </source>
</evidence>
<dbReference type="EMBL" id="MU128984">
    <property type="protein sequence ID" value="KAF9512594.1"/>
    <property type="molecule type" value="Genomic_DNA"/>
</dbReference>
<gene>
    <name evidence="2" type="ORF">BS47DRAFT_1394050</name>
</gene>
<accession>A0A9P6AVK7</accession>
<organism evidence="2 3">
    <name type="scientific">Hydnum rufescens UP504</name>
    <dbReference type="NCBI Taxonomy" id="1448309"/>
    <lineage>
        <taxon>Eukaryota</taxon>
        <taxon>Fungi</taxon>
        <taxon>Dikarya</taxon>
        <taxon>Basidiomycota</taxon>
        <taxon>Agaricomycotina</taxon>
        <taxon>Agaricomycetes</taxon>
        <taxon>Cantharellales</taxon>
        <taxon>Hydnaceae</taxon>
        <taxon>Hydnum</taxon>
    </lineage>
</organism>
<dbReference type="InterPro" id="IPR036928">
    <property type="entry name" value="AS_sf"/>
</dbReference>
<evidence type="ECO:0008006" key="4">
    <source>
        <dbReference type="Google" id="ProtNLM"/>
    </source>
</evidence>
<sequence>MDLKSIPNGLNVLHAVSKSGLLTAHELEITDTVDINTTPDCLRQGVWSSAEVATVYSNLLLPTKSSVHFVSATRHKLGGPYSHVFPTEIFADEALARAMGLDEHLARTGYVEPLHGLPLSLKDAFLIKDLELRWSISLTPGGSSGGEGALIPLCGISLGVGTDIGGCDANLPLISPAAAGFSFSYSPYTDQFASRTAFTSLYALRSSISRFPHSRVVNSFEGHEVIQSVLGPMAQCLFAVRMSAKTVVETLEFRSGLREPAGEH</sequence>
<evidence type="ECO:0000256" key="1">
    <source>
        <dbReference type="ARBA" id="ARBA00009199"/>
    </source>
</evidence>
<evidence type="ECO:0000313" key="2">
    <source>
        <dbReference type="EMBL" id="KAF9512594.1"/>
    </source>
</evidence>
<dbReference type="PANTHER" id="PTHR46072">
    <property type="entry name" value="AMIDASE-RELATED-RELATED"/>
    <property type="match status" value="1"/>
</dbReference>
<keyword evidence="3" id="KW-1185">Reference proteome</keyword>